<evidence type="ECO:0000259" key="1">
    <source>
        <dbReference type="Pfam" id="PF13837"/>
    </source>
</evidence>
<organism evidence="2 3">
    <name type="scientific">Trichonephila clavata</name>
    <name type="common">Joro spider</name>
    <name type="synonym">Nephila clavata</name>
    <dbReference type="NCBI Taxonomy" id="2740835"/>
    <lineage>
        <taxon>Eukaryota</taxon>
        <taxon>Metazoa</taxon>
        <taxon>Ecdysozoa</taxon>
        <taxon>Arthropoda</taxon>
        <taxon>Chelicerata</taxon>
        <taxon>Arachnida</taxon>
        <taxon>Araneae</taxon>
        <taxon>Araneomorphae</taxon>
        <taxon>Entelegynae</taxon>
        <taxon>Araneoidea</taxon>
        <taxon>Nephilidae</taxon>
        <taxon>Trichonephila</taxon>
    </lineage>
</organism>
<proteinExistence type="predicted"/>
<protein>
    <submittedName>
        <fullName evidence="2">Zinc finger protein with KRAB and SCAN domains 2</fullName>
    </submittedName>
</protein>
<dbReference type="Proteomes" id="UP000887116">
    <property type="component" value="Unassembled WGS sequence"/>
</dbReference>
<dbReference type="PANTHER" id="PTHR47595">
    <property type="entry name" value="HEAT SHOCK 70 KDA PROTEIN 14"/>
    <property type="match status" value="1"/>
</dbReference>
<gene>
    <name evidence="2" type="primary">X975_21876</name>
    <name evidence="2" type="ORF">TNCT_384261</name>
</gene>
<dbReference type="AlphaFoldDB" id="A0A8X6LMH4"/>
<evidence type="ECO:0000313" key="3">
    <source>
        <dbReference type="Proteomes" id="UP000887116"/>
    </source>
</evidence>
<dbReference type="EMBL" id="BMAO01017380">
    <property type="protein sequence ID" value="GFR15235.1"/>
    <property type="molecule type" value="Genomic_DNA"/>
</dbReference>
<dbReference type="Gene3D" id="1.10.10.60">
    <property type="entry name" value="Homeodomain-like"/>
    <property type="match status" value="1"/>
</dbReference>
<dbReference type="PANTHER" id="PTHR47595:SF1">
    <property type="entry name" value="MYB_SANT-LIKE DNA-BINDING DOMAIN-CONTAINING PROTEIN"/>
    <property type="match status" value="1"/>
</dbReference>
<sequence length="199" mass="23260">MAAIVESARWCTEEIRALINIWGNLDVQQKFDGTVLDSEVSKNISEELKKLGYARTVSQIRSKVKQLKRDYRLQKDKLNLSGSAGAIKFKFFLEMDRILSSKDSTCPSEILETEISGFNLSNTWNLEDRMFEDTLEQQAGKVRRKKKPIQEIVEECMGKHVNKFLQLEKEMEEKFLQVEKEKLELEWEKVNLLKQLLNK</sequence>
<feature type="domain" description="Myb/SANT-like DNA-binding" evidence="1">
    <location>
        <begin position="8"/>
        <end position="98"/>
    </location>
</feature>
<accession>A0A8X6LMH4</accession>
<dbReference type="Pfam" id="PF13837">
    <property type="entry name" value="Myb_DNA-bind_4"/>
    <property type="match status" value="1"/>
</dbReference>
<dbReference type="InterPro" id="IPR044822">
    <property type="entry name" value="Myb_DNA-bind_4"/>
</dbReference>
<reference evidence="2" key="1">
    <citation type="submission" date="2020-07" db="EMBL/GenBank/DDBJ databases">
        <title>Multicomponent nature underlies the extraordinary mechanical properties of spider dragline silk.</title>
        <authorList>
            <person name="Kono N."/>
            <person name="Nakamura H."/>
            <person name="Mori M."/>
            <person name="Yoshida Y."/>
            <person name="Ohtoshi R."/>
            <person name="Malay A.D."/>
            <person name="Moran D.A.P."/>
            <person name="Tomita M."/>
            <person name="Numata K."/>
            <person name="Arakawa K."/>
        </authorList>
    </citation>
    <scope>NUCLEOTIDE SEQUENCE</scope>
</reference>
<name>A0A8X6LMH4_TRICU</name>
<evidence type="ECO:0000313" key="2">
    <source>
        <dbReference type="EMBL" id="GFR15235.1"/>
    </source>
</evidence>
<dbReference type="OrthoDB" id="691673at2759"/>
<comment type="caution">
    <text evidence="2">The sequence shown here is derived from an EMBL/GenBank/DDBJ whole genome shotgun (WGS) entry which is preliminary data.</text>
</comment>
<keyword evidence="3" id="KW-1185">Reference proteome</keyword>